<dbReference type="PANTHER" id="PTHR12482:SF5">
    <property type="entry name" value="DUF676 DOMAIN-CONTAINING PROTEIN"/>
    <property type="match status" value="1"/>
</dbReference>
<comment type="caution">
    <text evidence="4">The sequence shown here is derived from an EMBL/GenBank/DDBJ whole genome shotgun (WGS) entry which is preliminary data.</text>
</comment>
<dbReference type="AlphaFoldDB" id="A0AAD2D904"/>
<evidence type="ECO:0000256" key="2">
    <source>
        <dbReference type="SAM" id="MobiDB-lite"/>
    </source>
</evidence>
<evidence type="ECO:0000256" key="1">
    <source>
        <dbReference type="ARBA" id="ARBA00007949"/>
    </source>
</evidence>
<protein>
    <recommendedName>
        <fullName evidence="3">DUF676 domain-containing protein</fullName>
    </recommendedName>
</protein>
<keyword evidence="5" id="KW-1185">Reference proteome</keyword>
<dbReference type="EMBL" id="CAMPGE010026377">
    <property type="protein sequence ID" value="CAI2384066.1"/>
    <property type="molecule type" value="Genomic_DNA"/>
</dbReference>
<reference evidence="4" key="1">
    <citation type="submission" date="2023-07" db="EMBL/GenBank/DDBJ databases">
        <authorList>
            <consortium name="AG Swart"/>
            <person name="Singh M."/>
            <person name="Singh A."/>
            <person name="Seah K."/>
            <person name="Emmerich C."/>
        </authorList>
    </citation>
    <scope>NUCLEOTIDE SEQUENCE</scope>
    <source>
        <strain evidence="4">DP1</strain>
    </source>
</reference>
<dbReference type="Pfam" id="PF05057">
    <property type="entry name" value="DUF676"/>
    <property type="match status" value="1"/>
</dbReference>
<proteinExistence type="inferred from homology"/>
<dbReference type="Proteomes" id="UP001295684">
    <property type="component" value="Unassembled WGS sequence"/>
</dbReference>
<name>A0AAD2D904_EUPCR</name>
<dbReference type="Gene3D" id="3.40.50.1820">
    <property type="entry name" value="alpha/beta hydrolase"/>
    <property type="match status" value="1"/>
</dbReference>
<dbReference type="Pfam" id="PF12394">
    <property type="entry name" value="DUF3657"/>
    <property type="match status" value="1"/>
</dbReference>
<feature type="compositionally biased region" description="Acidic residues" evidence="2">
    <location>
        <begin position="321"/>
        <end position="333"/>
    </location>
</feature>
<accession>A0AAD2D904</accession>
<dbReference type="PANTHER" id="PTHR12482">
    <property type="entry name" value="LIPASE ROG1-RELATED-RELATED"/>
    <property type="match status" value="1"/>
</dbReference>
<feature type="domain" description="DUF676" evidence="3">
    <location>
        <begin position="579"/>
        <end position="762"/>
    </location>
</feature>
<dbReference type="InterPro" id="IPR022122">
    <property type="entry name" value="DUF3657"/>
</dbReference>
<comment type="similarity">
    <text evidence="1">Belongs to the FAM135 family.</text>
</comment>
<evidence type="ECO:0000313" key="5">
    <source>
        <dbReference type="Proteomes" id="UP001295684"/>
    </source>
</evidence>
<evidence type="ECO:0000259" key="3">
    <source>
        <dbReference type="Pfam" id="PF05057"/>
    </source>
</evidence>
<dbReference type="SUPFAM" id="SSF53474">
    <property type="entry name" value="alpha/beta-Hydrolases"/>
    <property type="match status" value="1"/>
</dbReference>
<organism evidence="4 5">
    <name type="scientific">Euplotes crassus</name>
    <dbReference type="NCBI Taxonomy" id="5936"/>
    <lineage>
        <taxon>Eukaryota</taxon>
        <taxon>Sar</taxon>
        <taxon>Alveolata</taxon>
        <taxon>Ciliophora</taxon>
        <taxon>Intramacronucleata</taxon>
        <taxon>Spirotrichea</taxon>
        <taxon>Hypotrichia</taxon>
        <taxon>Euplotida</taxon>
        <taxon>Euplotidae</taxon>
        <taxon>Moneuplotes</taxon>
    </lineage>
</organism>
<gene>
    <name evidence="4" type="ORF">ECRASSUSDP1_LOCUS25586</name>
</gene>
<dbReference type="InterPro" id="IPR029058">
    <property type="entry name" value="AB_hydrolase_fold"/>
</dbReference>
<dbReference type="InterPro" id="IPR044294">
    <property type="entry name" value="Lipase-like"/>
</dbReference>
<feature type="region of interest" description="Disordered" evidence="2">
    <location>
        <begin position="311"/>
        <end position="338"/>
    </location>
</feature>
<sequence>MALKLSCLITTTEFHNLNLYHQGYYYIRYRLFTETEGTRYFAQPNRVVAKFKQRQPEVSTSINGTITENEYRTEGFKIVYIGESISLNESVTFNHCVNLSWGVAIEDVCIPLLLEASLHSVVFQDIKDPQYPPTADEYKIVNSKVFRLGDVMKGVFKYCPVQFTGEYTSLLETSVHAIVSDIEVSPAKLIRINQNLLECSEKQNTSEAKNNDPWFMINLDESNLYISDVEDPKQNMASKNSQKINFVESIFLSDESWRLHTVTPEEERGMNRLLWDVLASQFNTLRRIYKDFYKQLDKETKLSELKIKAKKKSYKGRDPTEDGQENYISEDENYAGKDQKEENKISINFIPTPMMLRKSDSYDSDQSIEESCDFGMDINEDSPENKRKLIGPIARVNSDNFSKEIPFLELKEGASKKQGESIEEIIDEMIKSKDLLKKDLNTLWSQYKAFLRYNAKTQKELHTIMKKKHSTLFKKLVNKIVTTEKNARLDTELTKEFLRSVDAKADELRELYTNSYIDQKESSRGLVHRRHDYKKDFMPIIFEQVIPKGSLEQESESNDSLEETKTPSRKKEKKPTKGKVHYFFLMHGYASSSDDMEFFASCIRQKLDNCYVYCCSKAQGDNDAGILELGEIIAEEIRLEIGKAVLSGDLGKISFVGHSQGGLVLRAALPQLESFKSYFHGFVTLATPHAGYVHSKSKILSVGIWALSKVGSAPTIPEIRLSDSSEIEECALYRLSQYKGLDWFKYVILSGSFQDLYAPIESALLQISARSPVYQQICENLYQNLNKTKVYRASVHFKLGSSIDSFIGRKGHIQFLENFCLMKTIIAKYDCVFKDIKS</sequence>
<feature type="region of interest" description="Disordered" evidence="2">
    <location>
        <begin position="552"/>
        <end position="574"/>
    </location>
</feature>
<evidence type="ECO:0000313" key="4">
    <source>
        <dbReference type="EMBL" id="CAI2384066.1"/>
    </source>
</evidence>
<dbReference type="InterPro" id="IPR007751">
    <property type="entry name" value="DUF676_lipase-like"/>
</dbReference>